<proteinExistence type="predicted"/>
<name>B9TMQ2_RICCO</name>
<feature type="non-terminal residue" evidence="2">
    <location>
        <position position="84"/>
    </location>
</feature>
<organism evidence="2 3">
    <name type="scientific">Ricinus communis</name>
    <name type="common">Castor bean</name>
    <dbReference type="NCBI Taxonomy" id="3988"/>
    <lineage>
        <taxon>Eukaryota</taxon>
        <taxon>Viridiplantae</taxon>
        <taxon>Streptophyta</taxon>
        <taxon>Embryophyta</taxon>
        <taxon>Tracheophyta</taxon>
        <taxon>Spermatophyta</taxon>
        <taxon>Magnoliopsida</taxon>
        <taxon>eudicotyledons</taxon>
        <taxon>Gunneridae</taxon>
        <taxon>Pentapetalae</taxon>
        <taxon>rosids</taxon>
        <taxon>fabids</taxon>
        <taxon>Malpighiales</taxon>
        <taxon>Euphorbiaceae</taxon>
        <taxon>Acalyphoideae</taxon>
        <taxon>Acalypheae</taxon>
        <taxon>Ricinus</taxon>
    </lineage>
</organism>
<evidence type="ECO:0000313" key="3">
    <source>
        <dbReference type="Proteomes" id="UP000008311"/>
    </source>
</evidence>
<dbReference type="Proteomes" id="UP000008311">
    <property type="component" value="Unassembled WGS sequence"/>
</dbReference>
<feature type="region of interest" description="Disordered" evidence="1">
    <location>
        <begin position="50"/>
        <end position="84"/>
    </location>
</feature>
<sequence length="84" mass="9654">MGPRLRGDDGACSANDRRQLFGHLPPQQMDVPAVDEPVMRLHGERQLQAVRPGAETAPRERRDVRRGDGRHRMLDRREIEPRHA</sequence>
<feature type="compositionally biased region" description="Basic and acidic residues" evidence="1">
    <location>
        <begin position="57"/>
        <end position="84"/>
    </location>
</feature>
<protein>
    <submittedName>
        <fullName evidence="2">Uncharacterized protein</fullName>
    </submittedName>
</protein>
<evidence type="ECO:0000256" key="1">
    <source>
        <dbReference type="SAM" id="MobiDB-lite"/>
    </source>
</evidence>
<accession>B9TMQ2</accession>
<evidence type="ECO:0000313" key="2">
    <source>
        <dbReference type="EMBL" id="EEF22863.1"/>
    </source>
</evidence>
<gene>
    <name evidence="2" type="ORF">RCOM_2020300</name>
</gene>
<dbReference type="AlphaFoldDB" id="B9TMQ2"/>
<keyword evidence="3" id="KW-1185">Reference proteome</keyword>
<dbReference type="EMBL" id="EQ989764">
    <property type="protein sequence ID" value="EEF22863.1"/>
    <property type="molecule type" value="Genomic_DNA"/>
</dbReference>
<reference evidence="3" key="1">
    <citation type="journal article" date="2010" name="Nat. Biotechnol.">
        <title>Draft genome sequence of the oilseed species Ricinus communis.</title>
        <authorList>
            <person name="Chan A.P."/>
            <person name="Crabtree J."/>
            <person name="Zhao Q."/>
            <person name="Lorenzi H."/>
            <person name="Orvis J."/>
            <person name="Puiu D."/>
            <person name="Melake-Berhan A."/>
            <person name="Jones K.M."/>
            <person name="Redman J."/>
            <person name="Chen G."/>
            <person name="Cahoon E.B."/>
            <person name="Gedil M."/>
            <person name="Stanke M."/>
            <person name="Haas B.J."/>
            <person name="Wortman J.R."/>
            <person name="Fraser-Liggett C.M."/>
            <person name="Ravel J."/>
            <person name="Rabinowicz P.D."/>
        </authorList>
    </citation>
    <scope>NUCLEOTIDE SEQUENCE [LARGE SCALE GENOMIC DNA]</scope>
    <source>
        <strain evidence="3">cv. Hale</strain>
    </source>
</reference>
<dbReference type="InParanoid" id="B9TMQ2"/>